<evidence type="ECO:0008006" key="4">
    <source>
        <dbReference type="Google" id="ProtNLM"/>
    </source>
</evidence>
<comment type="caution">
    <text evidence="2">The sequence shown here is derived from an EMBL/GenBank/DDBJ whole genome shotgun (WGS) entry which is preliminary data.</text>
</comment>
<sequence>MTRISSKLVSLCAAGACLLAMNAAHAQLSALGGLASSLGGMLSNTVNPMAGGDAYDVDGFVRKSAELSEIAGRSVTAINAAFASEEQLMAKRAALAAIAAVADPKERAAAYRALYEAEASETRRLIDSGDMEKRMAMLDSDKKKLIGQALLNFAIGALQAVELGRQGKAMAASVGLNPMELVRVAPVKDAIPMLAKVAIDVSGFMGTVVKLARSADIAVPKVGADSKAVALNV</sequence>
<gene>
    <name evidence="2" type="ORF">ACFPO9_00590</name>
</gene>
<evidence type="ECO:0000256" key="1">
    <source>
        <dbReference type="SAM" id="SignalP"/>
    </source>
</evidence>
<proteinExistence type="predicted"/>
<accession>A0ABW0RQW8</accession>
<feature type="chain" id="PRO_5047225626" description="DUF4142 domain-containing protein" evidence="1">
    <location>
        <begin position="27"/>
        <end position="233"/>
    </location>
</feature>
<evidence type="ECO:0000313" key="3">
    <source>
        <dbReference type="Proteomes" id="UP001596086"/>
    </source>
</evidence>
<name>A0ABW0RQW8_9BURK</name>
<evidence type="ECO:0000313" key="2">
    <source>
        <dbReference type="EMBL" id="MFC5547008.1"/>
    </source>
</evidence>
<keyword evidence="3" id="KW-1185">Reference proteome</keyword>
<dbReference type="RefSeq" id="WP_379765482.1">
    <property type="nucleotide sequence ID" value="NZ_JBHSMZ010000001.1"/>
</dbReference>
<feature type="signal peptide" evidence="1">
    <location>
        <begin position="1"/>
        <end position="26"/>
    </location>
</feature>
<protein>
    <recommendedName>
        <fullName evidence="4">DUF4142 domain-containing protein</fullName>
    </recommendedName>
</protein>
<dbReference type="EMBL" id="JBHSMZ010000001">
    <property type="protein sequence ID" value="MFC5547008.1"/>
    <property type="molecule type" value="Genomic_DNA"/>
</dbReference>
<organism evidence="2 3">
    <name type="scientific">Massilia aerilata</name>
    <dbReference type="NCBI Taxonomy" id="453817"/>
    <lineage>
        <taxon>Bacteria</taxon>
        <taxon>Pseudomonadati</taxon>
        <taxon>Pseudomonadota</taxon>
        <taxon>Betaproteobacteria</taxon>
        <taxon>Burkholderiales</taxon>
        <taxon>Oxalobacteraceae</taxon>
        <taxon>Telluria group</taxon>
        <taxon>Massilia</taxon>
    </lineage>
</organism>
<reference evidence="3" key="1">
    <citation type="journal article" date="2019" name="Int. J. Syst. Evol. Microbiol.">
        <title>The Global Catalogue of Microorganisms (GCM) 10K type strain sequencing project: providing services to taxonomists for standard genome sequencing and annotation.</title>
        <authorList>
            <consortium name="The Broad Institute Genomics Platform"/>
            <consortium name="The Broad Institute Genome Sequencing Center for Infectious Disease"/>
            <person name="Wu L."/>
            <person name="Ma J."/>
        </authorList>
    </citation>
    <scope>NUCLEOTIDE SEQUENCE [LARGE SCALE GENOMIC DNA]</scope>
    <source>
        <strain evidence="3">CGMCC 4.5798</strain>
    </source>
</reference>
<dbReference type="Proteomes" id="UP001596086">
    <property type="component" value="Unassembled WGS sequence"/>
</dbReference>
<keyword evidence="1" id="KW-0732">Signal</keyword>